<dbReference type="RefSeq" id="WP_220808551.1">
    <property type="nucleotide sequence ID" value="NZ_BPMK01000009.1"/>
</dbReference>
<feature type="transmembrane region" description="Helical" evidence="1">
    <location>
        <begin position="6"/>
        <end position="29"/>
    </location>
</feature>
<dbReference type="EMBL" id="BPMK01000009">
    <property type="protein sequence ID" value="GIZ52335.1"/>
    <property type="molecule type" value="Genomic_DNA"/>
</dbReference>
<sequence length="68" mass="7231">MSISFIAGNLLGRAAISYLIVLVIVSLLSKLDWRLALRRSVRWYGLLSVLVLTLAGIGVAASRGGFAA</sequence>
<keyword evidence="1" id="KW-0472">Membrane</keyword>
<organism evidence="2 3">
    <name type="scientific">Noviherbaspirillum aridicola</name>
    <dbReference type="NCBI Taxonomy" id="2849687"/>
    <lineage>
        <taxon>Bacteria</taxon>
        <taxon>Pseudomonadati</taxon>
        <taxon>Pseudomonadota</taxon>
        <taxon>Betaproteobacteria</taxon>
        <taxon>Burkholderiales</taxon>
        <taxon>Oxalobacteraceae</taxon>
        <taxon>Noviherbaspirillum</taxon>
    </lineage>
</organism>
<keyword evidence="3" id="KW-1185">Reference proteome</keyword>
<reference evidence="2 3" key="1">
    <citation type="journal article" date="2022" name="Int. J. Syst. Evol. Microbiol.">
        <title>Noviherbaspirillum aridicola sp. nov., isolated from an arid soil in Pakistan.</title>
        <authorList>
            <person name="Khan I.U."/>
            <person name="Saqib M."/>
            <person name="Amin A."/>
            <person name="Hussain F."/>
            <person name="Li L."/>
            <person name="Liu Y.H."/>
            <person name="Fang B.Z."/>
            <person name="Ahmed I."/>
            <person name="Li W.J."/>
        </authorList>
    </citation>
    <scope>NUCLEOTIDE SEQUENCE [LARGE SCALE GENOMIC DNA]</scope>
    <source>
        <strain evidence="2 3">NCCP-691</strain>
    </source>
</reference>
<evidence type="ECO:0000256" key="1">
    <source>
        <dbReference type="SAM" id="Phobius"/>
    </source>
</evidence>
<dbReference type="Proteomes" id="UP000887222">
    <property type="component" value="Unassembled WGS sequence"/>
</dbReference>
<evidence type="ECO:0000313" key="2">
    <source>
        <dbReference type="EMBL" id="GIZ52335.1"/>
    </source>
</evidence>
<evidence type="ECO:0000313" key="3">
    <source>
        <dbReference type="Proteomes" id="UP000887222"/>
    </source>
</evidence>
<feature type="transmembrane region" description="Helical" evidence="1">
    <location>
        <begin position="41"/>
        <end position="61"/>
    </location>
</feature>
<keyword evidence="1" id="KW-1133">Transmembrane helix</keyword>
<keyword evidence="1" id="KW-0812">Transmembrane</keyword>
<proteinExistence type="predicted"/>
<gene>
    <name evidence="2" type="ORF">NCCP691_23490</name>
</gene>
<name>A0ABQ4Q560_9BURK</name>
<comment type="caution">
    <text evidence="2">The sequence shown here is derived from an EMBL/GenBank/DDBJ whole genome shotgun (WGS) entry which is preliminary data.</text>
</comment>
<protein>
    <submittedName>
        <fullName evidence="2">Uncharacterized protein</fullName>
    </submittedName>
</protein>
<accession>A0ABQ4Q560</accession>